<keyword evidence="3" id="KW-0963">Cytoplasm</keyword>
<sequence length="374" mass="41371">MSDIKFCSNENTPIVFDNGSTYLKAGFAGEASPRVLLPSVIGRFKINQSSGPAFIGEHALRNRGVLHLSCPILQGIVTSWSDLDAIWRHMFFKELKVDPQDHPLLVADYPLLPSHSRELMAQFAFEEFRIPALFIADQSVLALCAYGLTSGLSVDIGKQSTCIVPVTDMQIVPKATIKLTVGGRDVTNYLKRLLVQQGYSLNRATEHEIVRDIKEHLCFVSESPEIAVQPKSSASDLLTKYHLPDGSYLTVGTEQIIAPELLFNPGTRNEPGFQLGRLVRDSIETCAPHVHDTLYTNITPSGGGTMFRGFVERLQKEVTRLCPAGQTVCVHSNPDRKYAVWIGGSILGSLSTFSDICVTRKQYEEDGIRSVYKK</sequence>
<dbReference type="FunFam" id="3.30.420.40:FF:000148">
    <property type="entry name" value="Actin, alpha skeletal muscle"/>
    <property type="match status" value="1"/>
</dbReference>
<reference evidence="8 9" key="2">
    <citation type="submission" date="2018-11" db="EMBL/GenBank/DDBJ databases">
        <authorList>
            <consortium name="Pathogen Informatics"/>
        </authorList>
    </citation>
    <scope>NUCLEOTIDE SEQUENCE [LARGE SCALE GENOMIC DNA]</scope>
    <source>
        <strain evidence="8 9">Egypt</strain>
    </source>
</reference>
<proteinExistence type="inferred from homology"/>
<dbReference type="OrthoDB" id="6223851at2759"/>
<dbReference type="InterPro" id="IPR004000">
    <property type="entry name" value="Actin"/>
</dbReference>
<keyword evidence="4" id="KW-0547">Nucleotide-binding</keyword>
<name>A0A183B184_9TREM</name>
<dbReference type="AlphaFoldDB" id="A0A183B184"/>
<evidence type="ECO:0000256" key="4">
    <source>
        <dbReference type="ARBA" id="ARBA00022741"/>
    </source>
</evidence>
<evidence type="ECO:0000313" key="10">
    <source>
        <dbReference type="WBParaSite" id="ECPE_0001300701-mRNA-1"/>
    </source>
</evidence>
<dbReference type="InterPro" id="IPR043129">
    <property type="entry name" value="ATPase_NBD"/>
</dbReference>
<gene>
    <name evidence="8" type="ORF">ECPE_LOCUS12969</name>
</gene>
<dbReference type="SMART" id="SM00268">
    <property type="entry name" value="ACTIN"/>
    <property type="match status" value="1"/>
</dbReference>
<keyword evidence="5" id="KW-0067">ATP-binding</keyword>
<comment type="subcellular location">
    <subcellularLocation>
        <location evidence="2">Cytoplasm</location>
        <location evidence="2">Cytoskeleton</location>
    </subcellularLocation>
</comment>
<dbReference type="GO" id="GO:0005856">
    <property type="term" value="C:cytoskeleton"/>
    <property type="evidence" value="ECO:0007669"/>
    <property type="project" value="UniProtKB-SubCell"/>
</dbReference>
<protein>
    <submittedName>
        <fullName evidence="10">Actin</fullName>
    </submittedName>
</protein>
<evidence type="ECO:0000256" key="3">
    <source>
        <dbReference type="ARBA" id="ARBA00022490"/>
    </source>
</evidence>
<dbReference type="PANTHER" id="PTHR11937">
    <property type="entry name" value="ACTIN"/>
    <property type="match status" value="1"/>
</dbReference>
<dbReference type="Gene3D" id="3.90.640.10">
    <property type="entry name" value="Actin, Chain A, domain 4"/>
    <property type="match status" value="1"/>
</dbReference>
<dbReference type="GO" id="GO:0005524">
    <property type="term" value="F:ATP binding"/>
    <property type="evidence" value="ECO:0007669"/>
    <property type="project" value="UniProtKB-KW"/>
</dbReference>
<evidence type="ECO:0000256" key="7">
    <source>
        <dbReference type="RuleBase" id="RU000487"/>
    </source>
</evidence>
<dbReference type="PRINTS" id="PR00190">
    <property type="entry name" value="ACTIN"/>
</dbReference>
<organism evidence="10">
    <name type="scientific">Echinostoma caproni</name>
    <dbReference type="NCBI Taxonomy" id="27848"/>
    <lineage>
        <taxon>Eukaryota</taxon>
        <taxon>Metazoa</taxon>
        <taxon>Spiralia</taxon>
        <taxon>Lophotrochozoa</taxon>
        <taxon>Platyhelminthes</taxon>
        <taxon>Trematoda</taxon>
        <taxon>Digenea</taxon>
        <taxon>Plagiorchiida</taxon>
        <taxon>Echinostomata</taxon>
        <taxon>Echinostomatoidea</taxon>
        <taxon>Echinostomatidae</taxon>
        <taxon>Echinostoma</taxon>
    </lineage>
</organism>
<dbReference type="SUPFAM" id="SSF53067">
    <property type="entry name" value="Actin-like ATPase domain"/>
    <property type="match status" value="2"/>
</dbReference>
<dbReference type="Proteomes" id="UP000272942">
    <property type="component" value="Unassembled WGS sequence"/>
</dbReference>
<dbReference type="FunFam" id="3.90.640.10:FF:000007">
    <property type="entry name" value="Actin like 7B"/>
    <property type="match status" value="1"/>
</dbReference>
<comment type="function">
    <text evidence="1">Actins are highly conserved proteins that are involved in various types of cell motility and are ubiquitously expressed in all eukaryotic cells.</text>
</comment>
<reference evidence="10" key="1">
    <citation type="submission" date="2016-06" db="UniProtKB">
        <authorList>
            <consortium name="WormBaseParasite"/>
        </authorList>
    </citation>
    <scope>IDENTIFICATION</scope>
</reference>
<evidence type="ECO:0000313" key="8">
    <source>
        <dbReference type="EMBL" id="VDP90241.1"/>
    </source>
</evidence>
<comment type="similarity">
    <text evidence="7">Belongs to the actin family.</text>
</comment>
<keyword evidence="6" id="KW-0206">Cytoskeleton</keyword>
<evidence type="ECO:0000256" key="6">
    <source>
        <dbReference type="ARBA" id="ARBA00023212"/>
    </source>
</evidence>
<keyword evidence="9" id="KW-1185">Reference proteome</keyword>
<dbReference type="Pfam" id="PF00022">
    <property type="entry name" value="Actin"/>
    <property type="match status" value="1"/>
</dbReference>
<dbReference type="Gene3D" id="3.30.420.40">
    <property type="match status" value="2"/>
</dbReference>
<evidence type="ECO:0000313" key="9">
    <source>
        <dbReference type="Proteomes" id="UP000272942"/>
    </source>
</evidence>
<evidence type="ECO:0000256" key="2">
    <source>
        <dbReference type="ARBA" id="ARBA00004245"/>
    </source>
</evidence>
<accession>A0A183B184</accession>
<dbReference type="EMBL" id="UZAN01054018">
    <property type="protein sequence ID" value="VDP90241.1"/>
    <property type="molecule type" value="Genomic_DNA"/>
</dbReference>
<evidence type="ECO:0000256" key="1">
    <source>
        <dbReference type="ARBA" id="ARBA00003520"/>
    </source>
</evidence>
<dbReference type="WBParaSite" id="ECPE_0001300701-mRNA-1">
    <property type="protein sequence ID" value="ECPE_0001300701-mRNA-1"/>
    <property type="gene ID" value="ECPE_0001300701"/>
</dbReference>
<evidence type="ECO:0000256" key="5">
    <source>
        <dbReference type="ARBA" id="ARBA00022840"/>
    </source>
</evidence>